<dbReference type="EMBL" id="QFQP01000031">
    <property type="protein sequence ID" value="PZR07381.1"/>
    <property type="molecule type" value="Genomic_DNA"/>
</dbReference>
<comment type="caution">
    <text evidence="1">The sequence shown here is derived from an EMBL/GenBank/DDBJ whole genome shotgun (WGS) entry which is preliminary data.</text>
</comment>
<protein>
    <submittedName>
        <fullName evidence="1">Uncharacterized protein</fullName>
    </submittedName>
</protein>
<dbReference type="Proteomes" id="UP000249061">
    <property type="component" value="Unassembled WGS sequence"/>
</dbReference>
<organism evidence="1 2">
    <name type="scientific">Archangium gephyra</name>
    <dbReference type="NCBI Taxonomy" id="48"/>
    <lineage>
        <taxon>Bacteria</taxon>
        <taxon>Pseudomonadati</taxon>
        <taxon>Myxococcota</taxon>
        <taxon>Myxococcia</taxon>
        <taxon>Myxococcales</taxon>
        <taxon>Cystobacterineae</taxon>
        <taxon>Archangiaceae</taxon>
        <taxon>Archangium</taxon>
    </lineage>
</organism>
<evidence type="ECO:0000313" key="1">
    <source>
        <dbReference type="EMBL" id="PZR07381.1"/>
    </source>
</evidence>
<evidence type="ECO:0000313" key="2">
    <source>
        <dbReference type="Proteomes" id="UP000249061"/>
    </source>
</evidence>
<gene>
    <name evidence="1" type="ORF">DI536_27390</name>
</gene>
<sequence length="377" mass="41281">MRALAKDKCECNPAVDLVLGSAGQQIYQLEPICRLVQPLKWLTVTPRPLRSCAPLKRHDYGCQQNDMEIDAARLTTIFTFGALFQGAANENACFNTPQFEGGLSTVFEPDVAFTVPYGIGTYTGITDVAEYLGLAFAGLNHGYWLYDTAVDPTKPARLDVSADGKVWSQGSTFGGSFLRGAQPYADKYQEQRIVFEGCETKVQTFDVVPTAGLRDWVETFVQTAQLSDRWGVKDICKYHTMFCANNPATRQYASEQECLDYMNSLPLYSDACGPNRPLAGNSVTCKFKHHFMIPTHPELHCPHIGRVGVIDPNHKFKCDDTAECAVDQGQVTWPPVQKIGAFTPASVIATYTQSNVNASQEPVACAIPSTGASLGGH</sequence>
<name>A0A2W5VB41_9BACT</name>
<dbReference type="AlphaFoldDB" id="A0A2W5VB41"/>
<reference evidence="1 2" key="1">
    <citation type="submission" date="2017-08" db="EMBL/GenBank/DDBJ databases">
        <title>Infants hospitalized years apart are colonized by the same room-sourced microbial strains.</title>
        <authorList>
            <person name="Brooks B."/>
            <person name="Olm M.R."/>
            <person name="Firek B.A."/>
            <person name="Baker R."/>
            <person name="Thomas B.C."/>
            <person name="Morowitz M.J."/>
            <person name="Banfield J.F."/>
        </authorList>
    </citation>
    <scope>NUCLEOTIDE SEQUENCE [LARGE SCALE GENOMIC DNA]</scope>
    <source>
        <strain evidence="1">S2_003_000_R2_14</strain>
    </source>
</reference>
<proteinExistence type="predicted"/>
<accession>A0A2W5VB41</accession>